<dbReference type="KEGG" id="app:CAP2UW1_1732"/>
<sequence length="230" mass="25078" precursor="true">MSNRLVRLGFCIIVSVAWCGAISAGSPEVSGDSVSEPSIPVFSEAGADQHQTTLRYLVTANSNASDCEFYVNAIGKGEFSRGPVLLRWLEAYISVDEAALVARAGGTIENAGMYVQHRDVNDSSASRAGLYLGSRLEPAYYRVKMTYDQNHVKGGGVVAVRREIQSLAFFLDLRRSDGSIERFWLKNGTRDYTIDVIFEGQPLKHTPTGAGEVGFVEAGPVFNQKMACIR</sequence>
<evidence type="ECO:0000256" key="1">
    <source>
        <dbReference type="SAM" id="SignalP"/>
    </source>
</evidence>
<reference evidence="2" key="2">
    <citation type="submission" date="2009-09" db="EMBL/GenBank/DDBJ databases">
        <title>Complete sequence of chromosome of Candidatus Accumulibacter phosphatis clade IIA str. UW-1.</title>
        <authorList>
            <consortium name="US DOE Joint Genome Institute"/>
            <person name="Martin H.G."/>
            <person name="Ivanova N."/>
            <person name="Kunin V."/>
            <person name="Warnecke F."/>
            <person name="Barry K."/>
            <person name="He S."/>
            <person name="Salamov A."/>
            <person name="Szeto E."/>
            <person name="Dalin E."/>
            <person name="Pangilinan J.L."/>
            <person name="Lapidus A."/>
            <person name="Lowry S."/>
            <person name="Kyrpides N.C."/>
            <person name="McMahon K.D."/>
            <person name="Hugenholtz P."/>
        </authorList>
    </citation>
    <scope>NUCLEOTIDE SEQUENCE [LARGE SCALE GENOMIC DNA]</scope>
    <source>
        <strain evidence="2">UW-1</strain>
    </source>
</reference>
<feature type="chain" id="PRO_5002981921" evidence="1">
    <location>
        <begin position="20"/>
        <end position="230"/>
    </location>
</feature>
<reference evidence="2" key="1">
    <citation type="submission" date="2009-08" db="EMBL/GenBank/DDBJ databases">
        <authorList>
            <consortium name="US DOE Joint Genome Institute"/>
            <person name="Lucas S."/>
            <person name="Copeland A."/>
            <person name="Lapidus A."/>
            <person name="Glavina del Rio T."/>
            <person name="Dalin E."/>
            <person name="Tice H."/>
            <person name="Bruce D."/>
            <person name="Barry K."/>
            <person name="Pitluck S."/>
            <person name="Lowry S."/>
            <person name="Larimer F."/>
            <person name="Land M."/>
            <person name="Hauser L."/>
            <person name="Kyrpides N."/>
            <person name="Ivanova N."/>
            <person name="McMahon K.D."/>
            <person name="Hugenholtz P."/>
        </authorList>
    </citation>
    <scope>NUCLEOTIDE SEQUENCE</scope>
    <source>
        <strain evidence="2">UW-1</strain>
    </source>
</reference>
<feature type="signal peptide" evidence="1">
    <location>
        <begin position="1"/>
        <end position="19"/>
    </location>
</feature>
<evidence type="ECO:0000313" key="2">
    <source>
        <dbReference type="EMBL" id="ACV35039.1"/>
    </source>
</evidence>
<keyword evidence="1" id="KW-0732">Signal</keyword>
<protein>
    <submittedName>
        <fullName evidence="2">Uncharacterized protein</fullName>
    </submittedName>
</protein>
<accession>C7RUI7</accession>
<dbReference type="HOGENOM" id="CLU_1202676_0_0_4"/>
<gene>
    <name evidence="2" type="ordered locus">CAP2UW1_1732</name>
</gene>
<dbReference type="AlphaFoldDB" id="C7RUI7"/>
<name>C7RUI7_ACCRE</name>
<dbReference type="STRING" id="522306.CAP2UW1_1732"/>
<organism evidence="2">
    <name type="scientific">Accumulibacter regalis</name>
    <dbReference type="NCBI Taxonomy" id="522306"/>
    <lineage>
        <taxon>Bacteria</taxon>
        <taxon>Pseudomonadati</taxon>
        <taxon>Pseudomonadota</taxon>
        <taxon>Betaproteobacteria</taxon>
        <taxon>Candidatus Accumulibacter</taxon>
    </lineage>
</organism>
<proteinExistence type="predicted"/>
<dbReference type="EMBL" id="CP001715">
    <property type="protein sequence ID" value="ACV35039.1"/>
    <property type="molecule type" value="Genomic_DNA"/>
</dbReference>